<name>T1KWU8_TETUR</name>
<reference evidence="2" key="1">
    <citation type="submission" date="2011-08" db="EMBL/GenBank/DDBJ databases">
        <authorList>
            <person name="Rombauts S."/>
        </authorList>
    </citation>
    <scope>NUCLEOTIDE SEQUENCE</scope>
    <source>
        <strain evidence="2">London</strain>
    </source>
</reference>
<organism evidence="1 2">
    <name type="scientific">Tetranychus urticae</name>
    <name type="common">Two-spotted spider mite</name>
    <dbReference type="NCBI Taxonomy" id="32264"/>
    <lineage>
        <taxon>Eukaryota</taxon>
        <taxon>Metazoa</taxon>
        <taxon>Ecdysozoa</taxon>
        <taxon>Arthropoda</taxon>
        <taxon>Chelicerata</taxon>
        <taxon>Arachnida</taxon>
        <taxon>Acari</taxon>
        <taxon>Acariformes</taxon>
        <taxon>Trombidiformes</taxon>
        <taxon>Prostigmata</taxon>
        <taxon>Eleutherengona</taxon>
        <taxon>Raphignathae</taxon>
        <taxon>Tetranychoidea</taxon>
        <taxon>Tetranychidae</taxon>
        <taxon>Tetranychus</taxon>
    </lineage>
</organism>
<accession>T1KWU8</accession>
<proteinExistence type="predicted"/>
<dbReference type="AlphaFoldDB" id="T1KWU8"/>
<evidence type="ECO:0000313" key="1">
    <source>
        <dbReference type="EnsemblMetazoa" id="tetur25g00100.1"/>
    </source>
</evidence>
<reference evidence="1" key="2">
    <citation type="submission" date="2015-06" db="UniProtKB">
        <authorList>
            <consortium name="EnsemblMetazoa"/>
        </authorList>
    </citation>
    <scope>IDENTIFICATION</scope>
</reference>
<protein>
    <submittedName>
        <fullName evidence="1">Uncharacterized protein</fullName>
    </submittedName>
</protein>
<dbReference type="Proteomes" id="UP000015104">
    <property type="component" value="Unassembled WGS sequence"/>
</dbReference>
<keyword evidence="2" id="KW-1185">Reference proteome</keyword>
<dbReference type="EMBL" id="CAEY01000675">
    <property type="status" value="NOT_ANNOTATED_CDS"/>
    <property type="molecule type" value="Genomic_DNA"/>
</dbReference>
<sequence>MPVDLRNPRNINKSGGLHAIPSGPFQHFHHFANPSSVLVPIATGSSGHSPGPYHESSFPHLKYLEYTKLMGEALMQHFHQANNASFGVTLNLNGNVNGNVNGKSMNNIQGELVKGFYKETLTNSPNRENDTKNDK</sequence>
<dbReference type="HOGENOM" id="CLU_126761_0_0_1"/>
<dbReference type="EnsemblMetazoa" id="tetur25g00100.1">
    <property type="protein sequence ID" value="tetur25g00100.1"/>
    <property type="gene ID" value="tetur25g00100"/>
</dbReference>
<evidence type="ECO:0000313" key="2">
    <source>
        <dbReference type="Proteomes" id="UP000015104"/>
    </source>
</evidence>